<name>A0A540VGN8_9CHLR</name>
<dbReference type="InterPro" id="IPR036390">
    <property type="entry name" value="WH_DNA-bd_sf"/>
</dbReference>
<dbReference type="PROSITE" id="PS50005">
    <property type="entry name" value="TPR"/>
    <property type="match status" value="1"/>
</dbReference>
<keyword evidence="1" id="KW-0802">TPR repeat</keyword>
<evidence type="ECO:0000313" key="2">
    <source>
        <dbReference type="EMBL" id="TQE95928.1"/>
    </source>
</evidence>
<organism evidence="2 3">
    <name type="scientific">Litorilinea aerophila</name>
    <dbReference type="NCBI Taxonomy" id="1204385"/>
    <lineage>
        <taxon>Bacteria</taxon>
        <taxon>Bacillati</taxon>
        <taxon>Chloroflexota</taxon>
        <taxon>Caldilineae</taxon>
        <taxon>Caldilineales</taxon>
        <taxon>Caldilineaceae</taxon>
        <taxon>Litorilinea</taxon>
    </lineage>
</organism>
<dbReference type="SUPFAM" id="SSF46785">
    <property type="entry name" value="Winged helix' DNA-binding domain"/>
    <property type="match status" value="1"/>
</dbReference>
<feature type="repeat" description="TPR" evidence="1">
    <location>
        <begin position="125"/>
        <end position="158"/>
    </location>
</feature>
<dbReference type="RefSeq" id="WP_141609840.1">
    <property type="nucleotide sequence ID" value="NZ_VIGC02000010.1"/>
</dbReference>
<protein>
    <submittedName>
        <fullName evidence="2">Tetratricopeptide repeat protein</fullName>
    </submittedName>
</protein>
<evidence type="ECO:0000313" key="3">
    <source>
        <dbReference type="Proteomes" id="UP000317371"/>
    </source>
</evidence>
<proteinExistence type="predicted"/>
<sequence>MSVPPIDYRRYIDLIRRLDGTQRAILESLRDRGPGLAMDIAVRVLLFPDEIAAPLHTLQELGLVQARPFTGSSLGAEIYSLTREGEQVVRLLRDPEFMEQLREPAEEVAPARSAAPPFDPRQAEIDLLRRLGDLAAKRGDDASAEEYYKKALDLTRSLTGSS</sequence>
<reference evidence="2 3" key="1">
    <citation type="submission" date="2019-06" db="EMBL/GenBank/DDBJ databases">
        <title>Genome sequence of Litorilinea aerophila BAA-2444.</title>
        <authorList>
            <person name="Maclea K.S."/>
            <person name="Maurais E.G."/>
            <person name="Iannazzi L.C."/>
        </authorList>
    </citation>
    <scope>NUCLEOTIDE SEQUENCE [LARGE SCALE GENOMIC DNA]</scope>
    <source>
        <strain evidence="2 3">ATCC BAA-2444</strain>
    </source>
</reference>
<dbReference type="InParanoid" id="A0A540VGN8"/>
<dbReference type="InterPro" id="IPR019734">
    <property type="entry name" value="TPR_rpt"/>
</dbReference>
<accession>A0A540VGN8</accession>
<comment type="caution">
    <text evidence="2">The sequence shown here is derived from an EMBL/GenBank/DDBJ whole genome shotgun (WGS) entry which is preliminary data.</text>
</comment>
<dbReference type="AlphaFoldDB" id="A0A540VGN8"/>
<keyword evidence="3" id="KW-1185">Reference proteome</keyword>
<dbReference type="EMBL" id="VIGC01000010">
    <property type="protein sequence ID" value="TQE95928.1"/>
    <property type="molecule type" value="Genomic_DNA"/>
</dbReference>
<gene>
    <name evidence="2" type="ORF">FKZ61_09265</name>
</gene>
<dbReference type="Proteomes" id="UP000317371">
    <property type="component" value="Unassembled WGS sequence"/>
</dbReference>
<evidence type="ECO:0000256" key="1">
    <source>
        <dbReference type="PROSITE-ProRule" id="PRU00339"/>
    </source>
</evidence>